<evidence type="ECO:0000256" key="6">
    <source>
        <dbReference type="ARBA" id="ARBA00022741"/>
    </source>
</evidence>
<keyword evidence="6" id="KW-0547">Nucleotide-binding</keyword>
<evidence type="ECO:0000256" key="7">
    <source>
        <dbReference type="ARBA" id="ARBA00022840"/>
    </source>
</evidence>
<keyword evidence="5" id="KW-0997">Cell inner membrane</keyword>
<name>A0ABU4JQT7_9CLOT</name>
<dbReference type="PANTHER" id="PTHR43297:SF14">
    <property type="entry name" value="ATPASE AAA-TYPE CORE DOMAIN-CONTAINING PROTEIN"/>
    <property type="match status" value="1"/>
</dbReference>
<dbReference type="InterPro" id="IPR013563">
    <property type="entry name" value="Oligopep_ABC_C"/>
</dbReference>
<organism evidence="11 12">
    <name type="scientific">Clostridium tanneri</name>
    <dbReference type="NCBI Taxonomy" id="3037988"/>
    <lineage>
        <taxon>Bacteria</taxon>
        <taxon>Bacillati</taxon>
        <taxon>Bacillota</taxon>
        <taxon>Clostridia</taxon>
        <taxon>Eubacteriales</taxon>
        <taxon>Clostridiaceae</taxon>
        <taxon>Clostridium</taxon>
    </lineage>
</organism>
<accession>A0ABU4JQT7</accession>
<keyword evidence="7" id="KW-0067">ATP-binding</keyword>
<comment type="subcellular location">
    <subcellularLocation>
        <location evidence="1">Membrane</location>
    </subcellularLocation>
</comment>
<keyword evidence="8" id="KW-1278">Translocase</keyword>
<evidence type="ECO:0000256" key="9">
    <source>
        <dbReference type="ARBA" id="ARBA00023136"/>
    </source>
</evidence>
<dbReference type="PANTHER" id="PTHR43297">
    <property type="entry name" value="OLIGOPEPTIDE TRANSPORT ATP-BINDING PROTEIN APPD"/>
    <property type="match status" value="1"/>
</dbReference>
<dbReference type="RefSeq" id="WP_318797004.1">
    <property type="nucleotide sequence ID" value="NZ_JARUJP010000004.1"/>
</dbReference>
<dbReference type="PROSITE" id="PS50893">
    <property type="entry name" value="ABC_TRANSPORTER_2"/>
    <property type="match status" value="1"/>
</dbReference>
<sequence length="286" mass="32325">MKENNVLLKETISVDIKPGEFLMIINNKKKLSINSKVTFKGENIITIATNHSKKVNNTFMSLIKAYLTSLNPIRSIGKQCLEVISQHSGLSLNESEVKLKEILGNLLCPNTEILLKSLPYKLEAYEKQRLMLALAFLIKPQLIVLDDSIFDAEPKAKNYILEQIEELKKENCSFILISKKLQSVVSCVENIAIMYKGTIVEYGKKDLILSDPMHPHTRCFLNYRSFLSLSEKSAEVTHYVKGINNLPRTGCSFCLKCKEASYDCIYISPKIKTIGNERQVICALGN</sequence>
<keyword evidence="9" id="KW-0472">Membrane</keyword>
<keyword evidence="3" id="KW-0813">Transport</keyword>
<dbReference type="SUPFAM" id="SSF52540">
    <property type="entry name" value="P-loop containing nucleoside triphosphate hydrolases"/>
    <property type="match status" value="1"/>
</dbReference>
<dbReference type="Gene3D" id="3.40.50.300">
    <property type="entry name" value="P-loop containing nucleotide triphosphate hydrolases"/>
    <property type="match status" value="1"/>
</dbReference>
<feature type="domain" description="ABC transporter" evidence="10">
    <location>
        <begin position="1"/>
        <end position="221"/>
    </location>
</feature>
<evidence type="ECO:0000256" key="4">
    <source>
        <dbReference type="ARBA" id="ARBA00022475"/>
    </source>
</evidence>
<dbReference type="EMBL" id="JARUJP010000004">
    <property type="protein sequence ID" value="MDW8800510.1"/>
    <property type="molecule type" value="Genomic_DNA"/>
</dbReference>
<reference evidence="11 12" key="1">
    <citation type="submission" date="2023-04" db="EMBL/GenBank/DDBJ databases">
        <title>Clostridium tannerae sp. nov., isolated from the fecal material of an alpaca.</title>
        <authorList>
            <person name="Miller S."/>
            <person name="Hendry M."/>
            <person name="King J."/>
            <person name="Sankaranarayanan K."/>
            <person name="Lawson P.A."/>
        </authorList>
    </citation>
    <scope>NUCLEOTIDE SEQUENCE [LARGE SCALE GENOMIC DNA]</scope>
    <source>
        <strain evidence="11 12">A1-XYC3</strain>
    </source>
</reference>
<dbReference type="Proteomes" id="UP001281656">
    <property type="component" value="Unassembled WGS sequence"/>
</dbReference>
<dbReference type="InterPro" id="IPR003439">
    <property type="entry name" value="ABC_transporter-like_ATP-bd"/>
</dbReference>
<gene>
    <name evidence="11" type="ORF">P8V03_05000</name>
</gene>
<evidence type="ECO:0000256" key="2">
    <source>
        <dbReference type="ARBA" id="ARBA00005417"/>
    </source>
</evidence>
<evidence type="ECO:0000259" key="10">
    <source>
        <dbReference type="PROSITE" id="PS50893"/>
    </source>
</evidence>
<dbReference type="Pfam" id="PF08352">
    <property type="entry name" value="oligo_HPY"/>
    <property type="match status" value="1"/>
</dbReference>
<comment type="caution">
    <text evidence="11">The sequence shown here is derived from an EMBL/GenBank/DDBJ whole genome shotgun (WGS) entry which is preliminary data.</text>
</comment>
<protein>
    <recommendedName>
        <fullName evidence="10">ABC transporter domain-containing protein</fullName>
    </recommendedName>
</protein>
<evidence type="ECO:0000256" key="1">
    <source>
        <dbReference type="ARBA" id="ARBA00004370"/>
    </source>
</evidence>
<keyword evidence="12" id="KW-1185">Reference proteome</keyword>
<dbReference type="InterPro" id="IPR050388">
    <property type="entry name" value="ABC_Ni/Peptide_Import"/>
</dbReference>
<keyword evidence="4" id="KW-1003">Cell membrane</keyword>
<evidence type="ECO:0000313" key="12">
    <source>
        <dbReference type="Proteomes" id="UP001281656"/>
    </source>
</evidence>
<evidence type="ECO:0000256" key="8">
    <source>
        <dbReference type="ARBA" id="ARBA00022967"/>
    </source>
</evidence>
<comment type="similarity">
    <text evidence="2">Belongs to the ABC transporter superfamily.</text>
</comment>
<evidence type="ECO:0000256" key="5">
    <source>
        <dbReference type="ARBA" id="ARBA00022519"/>
    </source>
</evidence>
<dbReference type="InterPro" id="IPR027417">
    <property type="entry name" value="P-loop_NTPase"/>
</dbReference>
<evidence type="ECO:0000256" key="3">
    <source>
        <dbReference type="ARBA" id="ARBA00022448"/>
    </source>
</evidence>
<evidence type="ECO:0000313" key="11">
    <source>
        <dbReference type="EMBL" id="MDW8800510.1"/>
    </source>
</evidence>
<proteinExistence type="inferred from homology"/>